<sequence length="134" mass="15458">MTFYNYSRFQTDEVDNMVEKISDDDALLLAQILRSFNLDETTSAARFIESLTFDAIFLEEWESICGNQPQLQFYGTLAEAILDGLANHGDVDNAVREKASQLLVEIEAHYEWLSNYMNSSRGRDARPRMAFRPY</sequence>
<evidence type="ECO:0000313" key="2">
    <source>
        <dbReference type="Proteomes" id="UP001495910"/>
    </source>
</evidence>
<protein>
    <submittedName>
        <fullName evidence="1">Uncharacterized protein</fullName>
    </submittedName>
</protein>
<organism evidence="1 2">
    <name type="scientific">Collimonas rhizosphaerae</name>
    <dbReference type="NCBI Taxonomy" id="3126357"/>
    <lineage>
        <taxon>Bacteria</taxon>
        <taxon>Pseudomonadati</taxon>
        <taxon>Pseudomonadota</taxon>
        <taxon>Betaproteobacteria</taxon>
        <taxon>Burkholderiales</taxon>
        <taxon>Oxalobacteraceae</taxon>
        <taxon>Collimonas</taxon>
    </lineage>
</organism>
<reference evidence="1 2" key="1">
    <citation type="submission" date="2024-02" db="EMBL/GenBank/DDBJ databases">
        <title>Draft genome sequence of Collimonas sp. strain H4R21, an effective mineral-weathering bacterial strain isolated from the beech rhizosphere.</title>
        <authorList>
            <person name="Morin E."/>
            <person name="Uroz S."/>
            <person name="Leveau J.H.J."/>
            <person name="Kumar R."/>
            <person name="Rey M.W."/>
            <person name="Pham J."/>
        </authorList>
    </citation>
    <scope>NUCLEOTIDE SEQUENCE [LARGE SCALE GENOMIC DNA]</scope>
    <source>
        <strain evidence="1 2">H4R21</strain>
    </source>
</reference>
<keyword evidence="2" id="KW-1185">Reference proteome</keyword>
<proteinExistence type="predicted"/>
<gene>
    <name evidence="1" type="ORF">V8G57_00325</name>
</gene>
<dbReference type="Proteomes" id="UP001495910">
    <property type="component" value="Unassembled WGS sequence"/>
</dbReference>
<name>A0ABU9PP98_9BURK</name>
<comment type="caution">
    <text evidence="1">The sequence shown here is derived from an EMBL/GenBank/DDBJ whole genome shotgun (WGS) entry which is preliminary data.</text>
</comment>
<dbReference type="EMBL" id="JBANDC010000001">
    <property type="protein sequence ID" value="MEM4985821.1"/>
    <property type="molecule type" value="Genomic_DNA"/>
</dbReference>
<dbReference type="RefSeq" id="WP_342827724.1">
    <property type="nucleotide sequence ID" value="NZ_JBANDC010000001.1"/>
</dbReference>
<evidence type="ECO:0000313" key="1">
    <source>
        <dbReference type="EMBL" id="MEM4985821.1"/>
    </source>
</evidence>
<accession>A0ABU9PP98</accession>